<gene>
    <name evidence="1" type="ORF">BPAG_LOCUS5808</name>
</gene>
<dbReference type="EMBL" id="UZAD01004522">
    <property type="protein sequence ID" value="VDN86994.1"/>
    <property type="molecule type" value="Genomic_DNA"/>
</dbReference>
<sequence length="84" mass="10068">MKNMKTKPKDDTYVEDMTNAFAIILPEYMIRCTDECDTVFEKIEDIMRPKNFPHSNYNRNDDVSFIFYSQNSIKLLNLSFFFSF</sequence>
<evidence type="ECO:0000313" key="1">
    <source>
        <dbReference type="EMBL" id="VDN86994.1"/>
    </source>
</evidence>
<organism evidence="3">
    <name type="scientific">Brugia pahangi</name>
    <name type="common">Filarial nematode worm</name>
    <dbReference type="NCBI Taxonomy" id="6280"/>
    <lineage>
        <taxon>Eukaryota</taxon>
        <taxon>Metazoa</taxon>
        <taxon>Ecdysozoa</taxon>
        <taxon>Nematoda</taxon>
        <taxon>Chromadorea</taxon>
        <taxon>Rhabditida</taxon>
        <taxon>Spirurina</taxon>
        <taxon>Spiruromorpha</taxon>
        <taxon>Filarioidea</taxon>
        <taxon>Onchocercidae</taxon>
        <taxon>Brugia</taxon>
    </lineage>
</organism>
<dbReference type="Proteomes" id="UP000278627">
    <property type="component" value="Unassembled WGS sequence"/>
</dbReference>
<keyword evidence="2" id="KW-1185">Reference proteome</keyword>
<proteinExistence type="predicted"/>
<evidence type="ECO:0000313" key="2">
    <source>
        <dbReference type="Proteomes" id="UP000278627"/>
    </source>
</evidence>
<dbReference type="AlphaFoldDB" id="A0A0N4TCA7"/>
<evidence type="ECO:0000313" key="3">
    <source>
        <dbReference type="WBParaSite" id="BPAG_0000584501-mRNA-1"/>
    </source>
</evidence>
<name>A0A0N4TCA7_BRUPA</name>
<reference evidence="1 2" key="2">
    <citation type="submission" date="2018-11" db="EMBL/GenBank/DDBJ databases">
        <authorList>
            <consortium name="Pathogen Informatics"/>
        </authorList>
    </citation>
    <scope>NUCLEOTIDE SEQUENCE [LARGE SCALE GENOMIC DNA]</scope>
</reference>
<dbReference type="WBParaSite" id="BPAG_0000584501-mRNA-1">
    <property type="protein sequence ID" value="BPAG_0000584501-mRNA-1"/>
    <property type="gene ID" value="BPAG_0000584501"/>
</dbReference>
<protein>
    <submittedName>
        <fullName evidence="1 3">Uncharacterized protein</fullName>
    </submittedName>
</protein>
<accession>A0A0N4TCA7</accession>
<reference evidence="3" key="1">
    <citation type="submission" date="2017-02" db="UniProtKB">
        <authorList>
            <consortium name="WormBaseParasite"/>
        </authorList>
    </citation>
    <scope>IDENTIFICATION</scope>
</reference>